<feature type="region of interest" description="Disordered" evidence="1">
    <location>
        <begin position="730"/>
        <end position="811"/>
    </location>
</feature>
<feature type="compositionally biased region" description="Low complexity" evidence="1">
    <location>
        <begin position="208"/>
        <end position="236"/>
    </location>
</feature>
<sequence>MERVSPLYDIVRHLPPFEEEWIPSSLTTTTLTPEFPGRTSSTTEIKIEVSRDEDHVVSESGRQYGGNSAHSWFYSAESFSSSSHFDLTNTELEEGSNFYSKVSTSRRQDEDHVMSQSPGLRTSRISLLDEVVVESPTTPFVNSTVTPKVHEEKPNITTRYILLQSGRIVAINVTSVSSAFKTSGGGSSSKPFSPTRLVYFGSRLKNQTNTTSVNSSNGHVLTSGPSTFSSTPSSPTKVQTEKMSDALKNKPSPAKKLITTSLKPTTEISKELAKLVHKQSRSSTTTLLVTNPPKTTAVTSSVEYSNVRYTSRDAIEKIFDLLQPDTTDIPFFVITFDSLKRNQQESSNVTETTFSDSATKTKDHDRKERNFKYIEPTKLPQLQKQDAFSNSREKMDKNSGILSFQRKELVTNNRGSSTFTTLSRDVLTTVPVTNSPVVEDVVAPFLKIRHEFVRIVPITPVTATDAPTTTASTIKPDRNSSRRPRYRGLSHVSLQVPSKHKTETSLTNSATTTAIPKTPSTTSRKPRQQQGFHFRNSVSFQTMPPSAFSDRRSLSGDTTTEISEHFSTSKIRMPEEVEFIFRFEPTRKSLTNKHSHKVAITDIPSIKTSTTIRNRVDNRWKVIPNQMPARTTPLSITSLSKDLRTTVRSLSKSTSPTSSNRVGINFKQPVTNIQDLDTITTTKMPFRVYYFEPKRKKAKISLKDKVSEISESLLTTENIRTFPTTASKWARVTSPTSRGNVVSRDSRRLPLPPESQDSTTESFPSTSTRPTPKRIRHSPFIWHRPNVATKPPSSTETTDNMNNSTISENERRAKSLEDFVYLPVNLQRTA</sequence>
<reference evidence="2 3" key="1">
    <citation type="submission" date="2013-11" db="EMBL/GenBank/DDBJ databases">
        <title>Genome sequencing of Stegodyphus mimosarum.</title>
        <authorList>
            <person name="Bechsgaard J."/>
        </authorList>
    </citation>
    <scope>NUCLEOTIDE SEQUENCE [LARGE SCALE GENOMIC DNA]</scope>
</reference>
<feature type="region of interest" description="Disordered" evidence="1">
    <location>
        <begin position="99"/>
        <end position="120"/>
    </location>
</feature>
<keyword evidence="3" id="KW-1185">Reference proteome</keyword>
<feature type="compositionally biased region" description="Basic and acidic residues" evidence="1">
    <location>
        <begin position="359"/>
        <end position="368"/>
    </location>
</feature>
<gene>
    <name evidence="2" type="ORF">X975_24608</name>
</gene>
<feature type="compositionally biased region" description="Polar residues" evidence="1">
    <location>
        <begin position="730"/>
        <end position="740"/>
    </location>
</feature>
<feature type="compositionally biased region" description="Polar residues" evidence="1">
    <location>
        <begin position="528"/>
        <end position="544"/>
    </location>
</feature>
<evidence type="ECO:0000256" key="1">
    <source>
        <dbReference type="SAM" id="MobiDB-lite"/>
    </source>
</evidence>
<name>A0A087TGH6_STEMI</name>
<feature type="compositionally biased region" description="Polar residues" evidence="1">
    <location>
        <begin position="755"/>
        <end position="770"/>
    </location>
</feature>
<dbReference type="Proteomes" id="UP000054359">
    <property type="component" value="Unassembled WGS sequence"/>
</dbReference>
<dbReference type="OrthoDB" id="6433129at2759"/>
<dbReference type="AlphaFoldDB" id="A0A087TGH6"/>
<accession>A0A087TGH6</accession>
<feature type="region of interest" description="Disordered" evidence="1">
    <location>
        <begin position="208"/>
        <end position="237"/>
    </location>
</feature>
<feature type="compositionally biased region" description="Polar residues" evidence="1">
    <location>
        <begin position="791"/>
        <end position="807"/>
    </location>
</feature>
<protein>
    <submittedName>
        <fullName evidence="2">Uncharacterized protein</fullName>
    </submittedName>
</protein>
<feature type="compositionally biased region" description="Low complexity" evidence="1">
    <location>
        <begin position="504"/>
        <end position="523"/>
    </location>
</feature>
<dbReference type="EMBL" id="KK115117">
    <property type="protein sequence ID" value="KFM64215.1"/>
    <property type="molecule type" value="Genomic_DNA"/>
</dbReference>
<organism evidence="2 3">
    <name type="scientific">Stegodyphus mimosarum</name>
    <name type="common">African social velvet spider</name>
    <dbReference type="NCBI Taxonomy" id="407821"/>
    <lineage>
        <taxon>Eukaryota</taxon>
        <taxon>Metazoa</taxon>
        <taxon>Ecdysozoa</taxon>
        <taxon>Arthropoda</taxon>
        <taxon>Chelicerata</taxon>
        <taxon>Arachnida</taxon>
        <taxon>Araneae</taxon>
        <taxon>Araneomorphae</taxon>
        <taxon>Entelegynae</taxon>
        <taxon>Eresoidea</taxon>
        <taxon>Eresidae</taxon>
        <taxon>Stegodyphus</taxon>
    </lineage>
</organism>
<feature type="compositionally biased region" description="Polar residues" evidence="1">
    <location>
        <begin position="345"/>
        <end position="358"/>
    </location>
</feature>
<feature type="region of interest" description="Disordered" evidence="1">
    <location>
        <begin position="465"/>
        <end position="558"/>
    </location>
</feature>
<evidence type="ECO:0000313" key="3">
    <source>
        <dbReference type="Proteomes" id="UP000054359"/>
    </source>
</evidence>
<feature type="region of interest" description="Disordered" evidence="1">
    <location>
        <begin position="345"/>
        <end position="368"/>
    </location>
</feature>
<proteinExistence type="predicted"/>
<evidence type="ECO:0000313" key="2">
    <source>
        <dbReference type="EMBL" id="KFM64215.1"/>
    </source>
</evidence>
<feature type="non-terminal residue" evidence="2">
    <location>
        <position position="830"/>
    </location>
</feature>